<dbReference type="Proteomes" id="UP000053820">
    <property type="component" value="Unassembled WGS sequence"/>
</dbReference>
<feature type="region of interest" description="Disordered" evidence="1">
    <location>
        <begin position="900"/>
        <end position="1189"/>
    </location>
</feature>
<protein>
    <recommendedName>
        <fullName evidence="4">Nuclear pore complex NUP2/50/61 domain-containing protein</fullName>
    </recommendedName>
</protein>
<feature type="compositionally biased region" description="Low complexity" evidence="1">
    <location>
        <begin position="900"/>
        <end position="913"/>
    </location>
</feature>
<feature type="compositionally biased region" description="Polar residues" evidence="1">
    <location>
        <begin position="914"/>
        <end position="927"/>
    </location>
</feature>
<feature type="compositionally biased region" description="Low complexity" evidence="1">
    <location>
        <begin position="1018"/>
        <end position="1043"/>
    </location>
</feature>
<feature type="compositionally biased region" description="Low complexity" evidence="1">
    <location>
        <begin position="770"/>
        <end position="812"/>
    </location>
</feature>
<dbReference type="AlphaFoldDB" id="A0A0C9V4X5"/>
<feature type="compositionally biased region" description="Low complexity" evidence="1">
    <location>
        <begin position="1070"/>
        <end position="1082"/>
    </location>
</feature>
<feature type="region of interest" description="Disordered" evidence="1">
    <location>
        <begin position="342"/>
        <end position="495"/>
    </location>
</feature>
<evidence type="ECO:0008006" key="4">
    <source>
        <dbReference type="Google" id="ProtNLM"/>
    </source>
</evidence>
<accession>A0A0C9V4X5</accession>
<feature type="compositionally biased region" description="Low complexity" evidence="1">
    <location>
        <begin position="837"/>
        <end position="851"/>
    </location>
</feature>
<feature type="compositionally biased region" description="Basic and acidic residues" evidence="1">
    <location>
        <begin position="394"/>
        <end position="408"/>
    </location>
</feature>
<sequence length="1189" mass="123863">MSTYTQQNGTGPASLGRSSSFLSAIKGIVTAPLGWFATTETDFEDTKGKRRRLPAASEHTRAEDDSLQSKTKRMRVSSPDRDPNPYLDPPGSAFKQPRRTSDQSSSGYQRHLSMSPRKTLRIPAASATLNQSPRNRHTLSPHPSGSHLRPQGVTRTMSLDPPSNSNFSSRVQRDSTMQDVQEESRYARDAMSISRDASMSPRHLRIRSSLTPQPSGASFGPIVPPRRERDPNEPPPLTALMSNPTFVKPPPGLQKPGTAEPTRQLTLGSLIEQRNTRAPVRQSSILFGTGSMTDVSARHLWPVNAAEIALHDLEVYKTPLLPTRLKGSTAIPDMFVHKKSRPITLMNDDRPVKPRLGTKGKGKDKGKKKDREAAIGSKPYSGEGGMKKLLSRRKREEEQAKEKEKAEAMEDERAEEEQRKKDVMEEERKRKEELRLPPPPPASAPAFEPRPSRDGPLSSSLRVGRARTGRNHIDRPVSRRHNKFSAAFEDDDDDMDDARAAEQKVLEEAAKKVPVFEIPAGFTFAKEAPITHDLTNAKEPPITSLPFSFAKPTNPPPASATSEPPKPISAFAAPALPSISLVPPTPDAAKTPAAPEPAPTLAALPITVPPPAALPATTPSGIPNFFANSSVFDKPTAVPAPPTLSFTAPAQESPKLAPAPVAEIPKMSEASAPLFSAPPRPMSAPSLFGASPPSAPFSTSLFGSPSTSAASASNPIVGAPPATSGHSFFGAQPRPAVPKESEKPAAAAPTLAAPFSFGAPPKLAEPSLTPSAPAEVPKAAEAPKPATPFGGSPFSFGAPPAAAVPAKTEAPKSAFGQPAAATAPTSGTLEAPKPLFGTQPSSSSTPFSFGQRPSTAPAEERPASNPFSFGSTPSTPSAAEKKPAASAFSFGAPAAPAAAPAFSFGGTSSVTSTDASNKSFSFGQSTPARPVTPPKVDQEVNMDESPTREINMNGNGKAPERPSLNFAFANPSTSGSALFAQSPATTSAPFSFGGPSSANPFAREEIAENKPAFGGFGQQSTSSGFSFGQKAPETPAAASSAAPFGHLNPNRPPASPFTFGPSAANPFGQSSASPASAPSSPATINPTPAFSFGTPTTSQPPSNPFAFGASSQPASPANNNTTLPSGSSGGAFTFGASSSSATPAANPFGGAGTAPAAAAGSLFTIGSAPPPPDSGRRMIKGLPRRGGRR</sequence>
<feature type="compositionally biased region" description="Polar residues" evidence="1">
    <location>
        <begin position="153"/>
        <end position="179"/>
    </location>
</feature>
<feature type="compositionally biased region" description="Basic and acidic residues" evidence="1">
    <location>
        <begin position="361"/>
        <end position="373"/>
    </location>
</feature>
<feature type="compositionally biased region" description="Low complexity" evidence="1">
    <location>
        <begin position="864"/>
        <end position="884"/>
    </location>
</feature>
<organism evidence="2 3">
    <name type="scientific">Hydnomerulius pinastri MD-312</name>
    <dbReference type="NCBI Taxonomy" id="994086"/>
    <lineage>
        <taxon>Eukaryota</taxon>
        <taxon>Fungi</taxon>
        <taxon>Dikarya</taxon>
        <taxon>Basidiomycota</taxon>
        <taxon>Agaricomycotina</taxon>
        <taxon>Agaricomycetes</taxon>
        <taxon>Agaricomycetidae</taxon>
        <taxon>Boletales</taxon>
        <taxon>Boletales incertae sedis</taxon>
        <taxon>Leucogyrophana</taxon>
    </lineage>
</organism>
<feature type="region of interest" description="Disordered" evidence="1">
    <location>
        <begin position="536"/>
        <end position="570"/>
    </location>
</feature>
<feature type="compositionally biased region" description="Basic residues" evidence="1">
    <location>
        <begin position="1177"/>
        <end position="1189"/>
    </location>
</feature>
<name>A0A0C9V4X5_9AGAM</name>
<gene>
    <name evidence="2" type="ORF">HYDPIDRAFT_32019</name>
</gene>
<dbReference type="OrthoDB" id="3230904at2759"/>
<feature type="compositionally biased region" description="Low complexity" evidence="1">
    <location>
        <begin position="744"/>
        <end position="754"/>
    </location>
</feature>
<feature type="compositionally biased region" description="Polar residues" evidence="1">
    <location>
        <begin position="1083"/>
        <end position="1100"/>
    </location>
</feature>
<dbReference type="HOGENOM" id="CLU_007953_0_0_1"/>
<evidence type="ECO:0000313" key="2">
    <source>
        <dbReference type="EMBL" id="KIJ60594.1"/>
    </source>
</evidence>
<feature type="compositionally biased region" description="Basic and acidic residues" evidence="1">
    <location>
        <begin position="416"/>
        <end position="435"/>
    </location>
</feature>
<keyword evidence="3" id="KW-1185">Reference proteome</keyword>
<feature type="region of interest" description="Disordered" evidence="1">
    <location>
        <begin position="699"/>
        <end position="884"/>
    </location>
</feature>
<feature type="compositionally biased region" description="Low complexity" evidence="1">
    <location>
        <begin position="704"/>
        <end position="713"/>
    </location>
</feature>
<feature type="compositionally biased region" description="Low complexity" evidence="1">
    <location>
        <begin position="1124"/>
        <end position="1160"/>
    </location>
</feature>
<feature type="compositionally biased region" description="Polar residues" evidence="1">
    <location>
        <begin position="982"/>
        <end position="999"/>
    </location>
</feature>
<evidence type="ECO:0000313" key="3">
    <source>
        <dbReference type="Proteomes" id="UP000053820"/>
    </source>
</evidence>
<reference evidence="2 3" key="1">
    <citation type="submission" date="2014-04" db="EMBL/GenBank/DDBJ databases">
        <title>Evolutionary Origins and Diversification of the Mycorrhizal Mutualists.</title>
        <authorList>
            <consortium name="DOE Joint Genome Institute"/>
            <consortium name="Mycorrhizal Genomics Consortium"/>
            <person name="Kohler A."/>
            <person name="Kuo A."/>
            <person name="Nagy L.G."/>
            <person name="Floudas D."/>
            <person name="Copeland A."/>
            <person name="Barry K.W."/>
            <person name="Cichocki N."/>
            <person name="Veneault-Fourrey C."/>
            <person name="LaButti K."/>
            <person name="Lindquist E.A."/>
            <person name="Lipzen A."/>
            <person name="Lundell T."/>
            <person name="Morin E."/>
            <person name="Murat C."/>
            <person name="Riley R."/>
            <person name="Ohm R."/>
            <person name="Sun H."/>
            <person name="Tunlid A."/>
            <person name="Henrissat B."/>
            <person name="Grigoriev I.V."/>
            <person name="Hibbett D.S."/>
            <person name="Martin F."/>
        </authorList>
    </citation>
    <scope>NUCLEOTIDE SEQUENCE [LARGE SCALE GENOMIC DNA]</scope>
    <source>
        <strain evidence="2 3">MD-312</strain>
    </source>
</reference>
<feature type="region of interest" description="Disordered" evidence="1">
    <location>
        <begin position="39"/>
        <end position="260"/>
    </location>
</feature>
<proteinExistence type="predicted"/>
<feature type="compositionally biased region" description="Polar residues" evidence="1">
    <location>
        <begin position="1109"/>
        <end position="1123"/>
    </location>
</feature>
<evidence type="ECO:0000256" key="1">
    <source>
        <dbReference type="SAM" id="MobiDB-lite"/>
    </source>
</evidence>
<dbReference type="EMBL" id="KN839870">
    <property type="protein sequence ID" value="KIJ60594.1"/>
    <property type="molecule type" value="Genomic_DNA"/>
</dbReference>